<dbReference type="PROSITE" id="PS51450">
    <property type="entry name" value="LRR"/>
    <property type="match status" value="1"/>
</dbReference>
<comment type="caution">
    <text evidence="1">The sequence shown here is derived from an EMBL/GenBank/DDBJ whole genome shotgun (WGS) entry which is preliminary data.</text>
</comment>
<protein>
    <submittedName>
        <fullName evidence="1">Leucine-rich repeat receptor-like protein kinase PEPR2</fullName>
    </submittedName>
</protein>
<feature type="non-terminal residue" evidence="1">
    <location>
        <position position="1"/>
    </location>
</feature>
<name>A0AAV6P6B3_9ROSI</name>
<dbReference type="GO" id="GO:0016301">
    <property type="term" value="F:kinase activity"/>
    <property type="evidence" value="ECO:0007669"/>
    <property type="project" value="UniProtKB-KW"/>
</dbReference>
<sequence length="104" mass="11503">MPLIPLPVVGLGFIVIKTLNLSSYGVSGHLGREIALTTNEFSGAISSGLRNCSHLEYLDLSLNQLGGEIQSLMSLRNLDVFELRCKWCNWCSSRFVTSNINKMI</sequence>
<dbReference type="EMBL" id="JAGKQH010000001">
    <property type="protein sequence ID" value="KAG6606686.1"/>
    <property type="molecule type" value="Genomic_DNA"/>
</dbReference>
<proteinExistence type="predicted"/>
<gene>
    <name evidence="1" type="primary">PEPR2</name>
    <name evidence="1" type="ORF">SDJN03_00028</name>
</gene>
<organism evidence="1 2">
    <name type="scientific">Cucurbita argyrosperma subsp. sororia</name>
    <dbReference type="NCBI Taxonomy" id="37648"/>
    <lineage>
        <taxon>Eukaryota</taxon>
        <taxon>Viridiplantae</taxon>
        <taxon>Streptophyta</taxon>
        <taxon>Embryophyta</taxon>
        <taxon>Tracheophyta</taxon>
        <taxon>Spermatophyta</taxon>
        <taxon>Magnoliopsida</taxon>
        <taxon>eudicotyledons</taxon>
        <taxon>Gunneridae</taxon>
        <taxon>Pentapetalae</taxon>
        <taxon>rosids</taxon>
        <taxon>fabids</taxon>
        <taxon>Cucurbitales</taxon>
        <taxon>Cucurbitaceae</taxon>
        <taxon>Cucurbiteae</taxon>
        <taxon>Cucurbita</taxon>
    </lineage>
</organism>
<keyword evidence="1" id="KW-0418">Kinase</keyword>
<keyword evidence="2" id="KW-1185">Reference proteome</keyword>
<evidence type="ECO:0000313" key="2">
    <source>
        <dbReference type="Proteomes" id="UP000685013"/>
    </source>
</evidence>
<dbReference type="AlphaFoldDB" id="A0AAV6P6B3"/>
<evidence type="ECO:0000313" key="1">
    <source>
        <dbReference type="EMBL" id="KAG6606686.1"/>
    </source>
</evidence>
<dbReference type="InterPro" id="IPR001611">
    <property type="entry name" value="Leu-rich_rpt"/>
</dbReference>
<keyword evidence="1" id="KW-0675">Receptor</keyword>
<dbReference type="Proteomes" id="UP000685013">
    <property type="component" value="Chromosome 1"/>
</dbReference>
<keyword evidence="1" id="KW-0808">Transferase</keyword>
<accession>A0AAV6P6B3</accession>
<reference evidence="1 2" key="1">
    <citation type="journal article" date="2021" name="Hortic Res">
        <title>The domestication of Cucurbita argyrosperma as revealed by the genome of its wild relative.</title>
        <authorList>
            <person name="Barrera-Redondo J."/>
            <person name="Sanchez-de la Vega G."/>
            <person name="Aguirre-Liguori J.A."/>
            <person name="Castellanos-Morales G."/>
            <person name="Gutierrez-Guerrero Y.T."/>
            <person name="Aguirre-Dugua X."/>
            <person name="Aguirre-Planter E."/>
            <person name="Tenaillon M.I."/>
            <person name="Lira-Saade R."/>
            <person name="Eguiarte L.E."/>
        </authorList>
    </citation>
    <scope>NUCLEOTIDE SEQUENCE [LARGE SCALE GENOMIC DNA]</scope>
    <source>
        <strain evidence="1">JBR-2021</strain>
    </source>
</reference>